<organism evidence="6 7">
    <name type="scientific">Phycisphaera mikurensis (strain NBRC 102666 / KCTC 22515 / FYK2301M01)</name>
    <dbReference type="NCBI Taxonomy" id="1142394"/>
    <lineage>
        <taxon>Bacteria</taxon>
        <taxon>Pseudomonadati</taxon>
        <taxon>Planctomycetota</taxon>
        <taxon>Phycisphaerae</taxon>
        <taxon>Phycisphaerales</taxon>
        <taxon>Phycisphaeraceae</taxon>
        <taxon>Phycisphaera</taxon>
    </lineage>
</organism>
<evidence type="ECO:0000313" key="6">
    <source>
        <dbReference type="EMBL" id="BAM05429.1"/>
    </source>
</evidence>
<accession>I0IJJ1</accession>
<protein>
    <submittedName>
        <fullName evidence="6">Putative conjugal transfer protein TrbD</fullName>
    </submittedName>
</protein>
<name>I0IJJ1_PHYMF</name>
<sequence length="89" mass="10074">MRSEHPEGWVVPLHVSLVTPVLLMGVPRPVGILILMVSLIITMSLGLWYLGIPLGLGCWALATWLTRLDPQWFEIGQVHLRLPKVFHTR</sequence>
<dbReference type="eggNOG" id="COG5268">
    <property type="taxonomic scope" value="Bacteria"/>
</dbReference>
<proteinExistence type="predicted"/>
<evidence type="ECO:0000256" key="3">
    <source>
        <dbReference type="ARBA" id="ARBA00022989"/>
    </source>
</evidence>
<evidence type="ECO:0000313" key="7">
    <source>
        <dbReference type="Proteomes" id="UP000007881"/>
    </source>
</evidence>
<evidence type="ECO:0000256" key="4">
    <source>
        <dbReference type="ARBA" id="ARBA00023136"/>
    </source>
</evidence>
<keyword evidence="3 5" id="KW-1133">Transmembrane helix</keyword>
<feature type="transmembrane region" description="Helical" evidence="5">
    <location>
        <begin position="47"/>
        <end position="65"/>
    </location>
</feature>
<dbReference type="GO" id="GO:0016020">
    <property type="term" value="C:membrane"/>
    <property type="evidence" value="ECO:0007669"/>
    <property type="project" value="UniProtKB-SubCell"/>
</dbReference>
<dbReference type="InterPro" id="IPR007792">
    <property type="entry name" value="T4SS_VirB3/TrbD/AvhB"/>
</dbReference>
<dbReference type="AlphaFoldDB" id="I0IJJ1"/>
<keyword evidence="6" id="KW-0614">Plasmid</keyword>
<keyword evidence="7" id="KW-1185">Reference proteome</keyword>
<geneLocation type="plasmid" evidence="6 7">
    <name>pPSMK1</name>
</geneLocation>
<dbReference type="HOGENOM" id="CLU_189159_0_0_0"/>
<comment type="subcellular location">
    <subcellularLocation>
        <location evidence="1">Membrane</location>
    </subcellularLocation>
</comment>
<reference evidence="6 7" key="1">
    <citation type="submission" date="2012-02" db="EMBL/GenBank/DDBJ databases">
        <title>Complete genome sequence of Phycisphaera mikurensis NBRC 102666.</title>
        <authorList>
            <person name="Ankai A."/>
            <person name="Hosoyama A."/>
            <person name="Terui Y."/>
            <person name="Sekine M."/>
            <person name="Fukai R."/>
            <person name="Kato Y."/>
            <person name="Nakamura S."/>
            <person name="Yamada-Narita S."/>
            <person name="Kawakoshi A."/>
            <person name="Fukunaga Y."/>
            <person name="Yamazaki S."/>
            <person name="Fujita N."/>
        </authorList>
    </citation>
    <scope>NUCLEOTIDE SEQUENCE [LARGE SCALE GENOMIC DNA]</scope>
    <source>
        <strain evidence="7">NBRC 102666 / KCTC 22515 / FYK2301M01</strain>
        <plasmid evidence="6 7">pPSMK1</plasmid>
    </source>
</reference>
<dbReference type="KEGG" id="phm:PSMK_p00670"/>
<feature type="transmembrane region" description="Helical" evidence="5">
    <location>
        <begin position="21"/>
        <end position="41"/>
    </location>
</feature>
<dbReference type="Pfam" id="PF05101">
    <property type="entry name" value="VirB3"/>
    <property type="match status" value="1"/>
</dbReference>
<evidence type="ECO:0000256" key="2">
    <source>
        <dbReference type="ARBA" id="ARBA00022692"/>
    </source>
</evidence>
<evidence type="ECO:0000256" key="5">
    <source>
        <dbReference type="SAM" id="Phobius"/>
    </source>
</evidence>
<gene>
    <name evidence="6" type="primary">trbD</name>
    <name evidence="6" type="ordered locus">PSMK_p00670</name>
</gene>
<keyword evidence="2 5" id="KW-0812">Transmembrane</keyword>
<keyword evidence="4 5" id="KW-0472">Membrane</keyword>
<dbReference type="EMBL" id="AP012339">
    <property type="protein sequence ID" value="BAM05429.1"/>
    <property type="molecule type" value="Genomic_DNA"/>
</dbReference>
<evidence type="ECO:0000256" key="1">
    <source>
        <dbReference type="ARBA" id="ARBA00004370"/>
    </source>
</evidence>
<dbReference type="Proteomes" id="UP000007881">
    <property type="component" value="Plasmid pPSMK1"/>
</dbReference>